<dbReference type="Pfam" id="PF00664">
    <property type="entry name" value="ABC_membrane"/>
    <property type="match status" value="1"/>
</dbReference>
<protein>
    <submittedName>
        <fullName evidence="10">Putative multidrug resistance-associated protein lethal(2)03659</fullName>
    </submittedName>
</protein>
<dbReference type="InterPro" id="IPR044726">
    <property type="entry name" value="ABCC_6TM_D2"/>
</dbReference>
<gene>
    <name evidence="10" type="ORF">FWK35_00030147</name>
</gene>
<dbReference type="SUPFAM" id="SSF90123">
    <property type="entry name" value="ABC transporter transmembrane region"/>
    <property type="match status" value="1"/>
</dbReference>
<dbReference type="GO" id="GO:0140359">
    <property type="term" value="F:ABC-type transporter activity"/>
    <property type="evidence" value="ECO:0007669"/>
    <property type="project" value="InterPro"/>
</dbReference>
<evidence type="ECO:0000256" key="6">
    <source>
        <dbReference type="ARBA" id="ARBA00022989"/>
    </source>
</evidence>
<organism evidence="10 11">
    <name type="scientific">Aphis craccivora</name>
    <name type="common">Cowpea aphid</name>
    <dbReference type="NCBI Taxonomy" id="307492"/>
    <lineage>
        <taxon>Eukaryota</taxon>
        <taxon>Metazoa</taxon>
        <taxon>Ecdysozoa</taxon>
        <taxon>Arthropoda</taxon>
        <taxon>Hexapoda</taxon>
        <taxon>Insecta</taxon>
        <taxon>Pterygota</taxon>
        <taxon>Neoptera</taxon>
        <taxon>Paraneoptera</taxon>
        <taxon>Hemiptera</taxon>
        <taxon>Sternorrhyncha</taxon>
        <taxon>Aphidomorpha</taxon>
        <taxon>Aphidoidea</taxon>
        <taxon>Aphididae</taxon>
        <taxon>Aphidini</taxon>
        <taxon>Aphis</taxon>
        <taxon>Aphis</taxon>
    </lineage>
</organism>
<keyword evidence="7 8" id="KW-0472">Membrane</keyword>
<dbReference type="PROSITE" id="PS50929">
    <property type="entry name" value="ABC_TM1F"/>
    <property type="match status" value="1"/>
</dbReference>
<dbReference type="InterPro" id="IPR003439">
    <property type="entry name" value="ABC_transporter-like_ATP-bd"/>
</dbReference>
<proteinExistence type="predicted"/>
<dbReference type="Gene3D" id="3.40.50.300">
    <property type="entry name" value="P-loop containing nucleotide triphosphate hydrolases"/>
    <property type="match status" value="1"/>
</dbReference>
<dbReference type="GO" id="GO:0016020">
    <property type="term" value="C:membrane"/>
    <property type="evidence" value="ECO:0007669"/>
    <property type="project" value="UniProtKB-SubCell"/>
</dbReference>
<dbReference type="GO" id="GO:0005524">
    <property type="term" value="F:ATP binding"/>
    <property type="evidence" value="ECO:0007669"/>
    <property type="project" value="UniProtKB-KW"/>
</dbReference>
<evidence type="ECO:0000259" key="9">
    <source>
        <dbReference type="PROSITE" id="PS50929"/>
    </source>
</evidence>
<accession>A0A6G0VXJ2</accession>
<dbReference type="Gene3D" id="1.20.1560.10">
    <property type="entry name" value="ABC transporter type 1, transmembrane domain"/>
    <property type="match status" value="1"/>
</dbReference>
<dbReference type="FunFam" id="3.40.50.300:FF:004162">
    <property type="entry name" value="ATP binding cassette subfamily C member 5"/>
    <property type="match status" value="1"/>
</dbReference>
<feature type="transmembrane region" description="Helical" evidence="8">
    <location>
        <begin position="255"/>
        <end position="277"/>
    </location>
</feature>
<keyword evidence="11" id="KW-1185">Reference proteome</keyword>
<dbReference type="CDD" id="cd18580">
    <property type="entry name" value="ABC_6TM_ABCC_D2"/>
    <property type="match status" value="1"/>
</dbReference>
<comment type="caution">
    <text evidence="10">The sequence shown here is derived from an EMBL/GenBank/DDBJ whole genome shotgun (WGS) entry which is preliminary data.</text>
</comment>
<reference evidence="10 11" key="1">
    <citation type="submission" date="2019-08" db="EMBL/GenBank/DDBJ databases">
        <title>Whole genome of Aphis craccivora.</title>
        <authorList>
            <person name="Voronova N.V."/>
            <person name="Shulinski R.S."/>
            <person name="Bandarenka Y.V."/>
            <person name="Zhorov D.G."/>
            <person name="Warner D."/>
        </authorList>
    </citation>
    <scope>NUCLEOTIDE SEQUENCE [LARGE SCALE GENOMIC DNA]</scope>
    <source>
        <strain evidence="10">180601</strain>
        <tissue evidence="10">Whole Body</tissue>
    </source>
</reference>
<keyword evidence="6 8" id="KW-1133">Transmembrane helix</keyword>
<keyword evidence="4" id="KW-0547">Nucleotide-binding</keyword>
<dbReference type="AlphaFoldDB" id="A0A6G0VXJ2"/>
<dbReference type="EMBL" id="VUJU01010728">
    <property type="protein sequence ID" value="KAF0713264.1"/>
    <property type="molecule type" value="Genomic_DNA"/>
</dbReference>
<dbReference type="FunFam" id="1.20.1560.10:FF:000014">
    <property type="entry name" value="Multidrug resistance-associated protein member 4"/>
    <property type="match status" value="1"/>
</dbReference>
<feature type="non-terminal residue" evidence="10">
    <location>
        <position position="433"/>
    </location>
</feature>
<dbReference type="PANTHER" id="PTHR24223">
    <property type="entry name" value="ATP-BINDING CASSETTE SUB-FAMILY C"/>
    <property type="match status" value="1"/>
</dbReference>
<feature type="transmembrane region" description="Helical" evidence="8">
    <location>
        <begin position="142"/>
        <end position="162"/>
    </location>
</feature>
<dbReference type="Pfam" id="PF00005">
    <property type="entry name" value="ABC_tran"/>
    <property type="match status" value="1"/>
</dbReference>
<feature type="transmembrane region" description="Helical" evidence="8">
    <location>
        <begin position="230"/>
        <end position="249"/>
    </location>
</feature>
<dbReference type="PANTHER" id="PTHR24223:SF448">
    <property type="entry name" value="FI20146P1-RELATED"/>
    <property type="match status" value="1"/>
</dbReference>
<feature type="transmembrane region" description="Helical" evidence="8">
    <location>
        <begin position="115"/>
        <end position="136"/>
    </location>
</feature>
<dbReference type="GO" id="GO:0016887">
    <property type="term" value="F:ATP hydrolysis activity"/>
    <property type="evidence" value="ECO:0007669"/>
    <property type="project" value="InterPro"/>
</dbReference>
<comment type="subcellular location">
    <subcellularLocation>
        <location evidence="1">Membrane</location>
        <topology evidence="1">Multi-pass membrane protein</topology>
    </subcellularLocation>
</comment>
<evidence type="ECO:0000256" key="4">
    <source>
        <dbReference type="ARBA" id="ARBA00022741"/>
    </source>
</evidence>
<sequence length="433" mass="49477">IDYWRANLEQKNTSYNNIPNGNGTFPSSDLIGTLLFTSNFRQDCMIVYTVIIIFSIINLIVRCITYTSFCIRTSINVHNQMFNSFIKTTMWFFNNKSSGDMLNRFTKDIGTVDEILPFVIMDCLQLLMLFLGIIFIVGYVNIYLMVPAFIVVIISYYLRVFYLPTSRGIKKIEGVTRSPVFAHMKETLQGITTIRSCKVEQILINEFDKHQDLHSSAWDLLICATQAFGIWLDIFCAVFIGIVIFSFFGVEKDDFGGNIGLTITQTISLTSIIQWGVRQTSVLENQMTAFERVLEYTDLPQEADLRSLSEKTPPEGWPFLGKIEFRNFNLRYDLNSPYVLKNLNVQIQPMEKVGIVGRTGAGKSSFIGAMFRFALNEGSILIDNIEIHDLGLHDLRSKFSIIPQEPVLFSGTMRSNLDPFDEYPDRVLWNALD</sequence>
<dbReference type="Proteomes" id="UP000478052">
    <property type="component" value="Unassembled WGS sequence"/>
</dbReference>
<feature type="domain" description="ABC transmembrane type-1" evidence="9">
    <location>
        <begin position="46"/>
        <end position="292"/>
    </location>
</feature>
<dbReference type="InterPro" id="IPR050173">
    <property type="entry name" value="ABC_transporter_C-like"/>
</dbReference>
<dbReference type="InterPro" id="IPR011527">
    <property type="entry name" value="ABC1_TM_dom"/>
</dbReference>
<feature type="transmembrane region" description="Helical" evidence="8">
    <location>
        <begin position="45"/>
        <end position="64"/>
    </location>
</feature>
<evidence type="ECO:0000256" key="5">
    <source>
        <dbReference type="ARBA" id="ARBA00022840"/>
    </source>
</evidence>
<keyword evidence="2" id="KW-0813">Transport</keyword>
<evidence type="ECO:0000256" key="1">
    <source>
        <dbReference type="ARBA" id="ARBA00004141"/>
    </source>
</evidence>
<evidence type="ECO:0000256" key="3">
    <source>
        <dbReference type="ARBA" id="ARBA00022692"/>
    </source>
</evidence>
<evidence type="ECO:0000313" key="11">
    <source>
        <dbReference type="Proteomes" id="UP000478052"/>
    </source>
</evidence>
<name>A0A6G0VXJ2_APHCR</name>
<feature type="non-terminal residue" evidence="10">
    <location>
        <position position="1"/>
    </location>
</feature>
<dbReference type="SUPFAM" id="SSF52540">
    <property type="entry name" value="P-loop containing nucleoside triphosphate hydrolases"/>
    <property type="match status" value="1"/>
</dbReference>
<dbReference type="InterPro" id="IPR027417">
    <property type="entry name" value="P-loop_NTPase"/>
</dbReference>
<evidence type="ECO:0000313" key="10">
    <source>
        <dbReference type="EMBL" id="KAF0713264.1"/>
    </source>
</evidence>
<evidence type="ECO:0000256" key="7">
    <source>
        <dbReference type="ARBA" id="ARBA00023136"/>
    </source>
</evidence>
<keyword evidence="3 8" id="KW-0812">Transmembrane</keyword>
<evidence type="ECO:0000256" key="2">
    <source>
        <dbReference type="ARBA" id="ARBA00022448"/>
    </source>
</evidence>
<dbReference type="OrthoDB" id="6622690at2759"/>
<evidence type="ECO:0000256" key="8">
    <source>
        <dbReference type="SAM" id="Phobius"/>
    </source>
</evidence>
<keyword evidence="5" id="KW-0067">ATP-binding</keyword>
<dbReference type="InterPro" id="IPR036640">
    <property type="entry name" value="ABC1_TM_sf"/>
</dbReference>